<organism evidence="1 2">
    <name type="scientific">Colletotrichum orchidophilum</name>
    <dbReference type="NCBI Taxonomy" id="1209926"/>
    <lineage>
        <taxon>Eukaryota</taxon>
        <taxon>Fungi</taxon>
        <taxon>Dikarya</taxon>
        <taxon>Ascomycota</taxon>
        <taxon>Pezizomycotina</taxon>
        <taxon>Sordariomycetes</taxon>
        <taxon>Hypocreomycetidae</taxon>
        <taxon>Glomerellales</taxon>
        <taxon>Glomerellaceae</taxon>
        <taxon>Colletotrichum</taxon>
    </lineage>
</organism>
<keyword evidence="2" id="KW-1185">Reference proteome</keyword>
<protein>
    <submittedName>
        <fullName evidence="1">Uncharacterized protein</fullName>
    </submittedName>
</protein>
<accession>A0A1G4APB8</accession>
<dbReference type="GeneID" id="34566799"/>
<dbReference type="Proteomes" id="UP000176998">
    <property type="component" value="Unassembled WGS sequence"/>
</dbReference>
<evidence type="ECO:0000313" key="1">
    <source>
        <dbReference type="EMBL" id="OHE91019.1"/>
    </source>
</evidence>
<proteinExistence type="predicted"/>
<reference evidence="1 2" key="1">
    <citation type="submission" date="2016-09" db="EMBL/GenBank/DDBJ databases">
        <authorList>
            <person name="Capua I."/>
            <person name="De Benedictis P."/>
            <person name="Joannis T."/>
            <person name="Lombin L.H."/>
            <person name="Cattoli G."/>
        </authorList>
    </citation>
    <scope>NUCLEOTIDE SEQUENCE [LARGE SCALE GENOMIC DNA]</scope>
    <source>
        <strain evidence="1 2">IMI 309357</strain>
    </source>
</reference>
<comment type="caution">
    <text evidence="1">The sequence shown here is derived from an EMBL/GenBank/DDBJ whole genome shotgun (WGS) entry which is preliminary data.</text>
</comment>
<dbReference type="RefSeq" id="XP_022468193.1">
    <property type="nucleotide sequence ID" value="XM_022625289.1"/>
</dbReference>
<sequence length="197" mass="21682">TKQQPPLALIYCAFTLSYAIRIPRFSTLSSLFPMPLLHKSHFMSVGDPITRRAVVKSMGEEGPWGCCDGLGPFAPGRSHHHASSWKANHPLTHSLSHHLQDVPRLRPCSLICISSTISFGPGRTIPLPAPLDGSLTIQDTPTLTSLDPSHDPAARRPSFEEMALIHWLEPFLVGNLVSHSFSKQRDPRDDLLSPGSR</sequence>
<feature type="non-terminal residue" evidence="1">
    <location>
        <position position="1"/>
    </location>
</feature>
<name>A0A1G4APB8_9PEZI</name>
<evidence type="ECO:0000313" key="2">
    <source>
        <dbReference type="Proteomes" id="UP000176998"/>
    </source>
</evidence>
<dbReference type="AlphaFoldDB" id="A0A1G4APB8"/>
<dbReference type="EMBL" id="MJBS01000206">
    <property type="protein sequence ID" value="OHE91019.1"/>
    <property type="molecule type" value="Genomic_DNA"/>
</dbReference>
<gene>
    <name evidence="1" type="ORF">CORC01_13673</name>
</gene>